<dbReference type="AlphaFoldDB" id="A0A8H9D9V9"/>
<comment type="caution">
    <text evidence="2">The sequence shown here is derived from an EMBL/GenBank/DDBJ whole genome shotgun (WGS) entry which is preliminary data.</text>
</comment>
<name>A0A8H9D9V9_9PROT</name>
<proteinExistence type="predicted"/>
<dbReference type="EMBL" id="CAJNAP010000023">
    <property type="protein sequence ID" value="CAE6509549.1"/>
    <property type="molecule type" value="Genomic_DNA"/>
</dbReference>
<gene>
    <name evidence="2" type="ORF">NMYAN_30186</name>
</gene>
<dbReference type="Pfam" id="PF07510">
    <property type="entry name" value="GmrSD_C"/>
    <property type="match status" value="1"/>
</dbReference>
<dbReference type="InterPro" id="IPR011089">
    <property type="entry name" value="GmrSD_C"/>
</dbReference>
<organism evidence="2 3">
    <name type="scientific">Nitrosomonas nitrosa</name>
    <dbReference type="NCBI Taxonomy" id="52442"/>
    <lineage>
        <taxon>Bacteria</taxon>
        <taxon>Pseudomonadati</taxon>
        <taxon>Pseudomonadota</taxon>
        <taxon>Betaproteobacteria</taxon>
        <taxon>Nitrosomonadales</taxon>
        <taxon>Nitrosomonadaceae</taxon>
        <taxon>Nitrosomonas</taxon>
    </lineage>
</organism>
<protein>
    <recommendedName>
        <fullName evidence="1">GmrSD restriction endonucleases C-terminal domain-containing protein</fullName>
    </recommendedName>
</protein>
<feature type="domain" description="GmrSD restriction endonucleases C-terminal" evidence="1">
    <location>
        <begin position="1"/>
        <end position="56"/>
    </location>
</feature>
<evidence type="ECO:0000313" key="3">
    <source>
        <dbReference type="Proteomes" id="UP000601736"/>
    </source>
</evidence>
<sequence>MTMLEAGKNRDIGNVSFVDKKTRSAGEHVCLDKKIAEDNANWTPERIESRQRALANIAASVWRIAQLS</sequence>
<dbReference type="Proteomes" id="UP000601736">
    <property type="component" value="Unassembled WGS sequence"/>
</dbReference>
<accession>A0A8H9D9V9</accession>
<evidence type="ECO:0000313" key="2">
    <source>
        <dbReference type="EMBL" id="CAE6509549.1"/>
    </source>
</evidence>
<evidence type="ECO:0000259" key="1">
    <source>
        <dbReference type="Pfam" id="PF07510"/>
    </source>
</evidence>
<reference evidence="2" key="1">
    <citation type="submission" date="2021-02" db="EMBL/GenBank/DDBJ databases">
        <authorList>
            <person name="Han P."/>
        </authorList>
    </citation>
    <scope>NUCLEOTIDE SEQUENCE</scope>
    <source>
        <strain evidence="2">Nitrosomonas nitrosa 18-3D</strain>
    </source>
</reference>